<accession>A0A8J2LKI0</accession>
<dbReference type="EMBL" id="CAJVCH010570405">
    <property type="protein sequence ID" value="CAG7834834.1"/>
    <property type="molecule type" value="Genomic_DNA"/>
</dbReference>
<organism evidence="1 2">
    <name type="scientific">Allacma fusca</name>
    <dbReference type="NCBI Taxonomy" id="39272"/>
    <lineage>
        <taxon>Eukaryota</taxon>
        <taxon>Metazoa</taxon>
        <taxon>Ecdysozoa</taxon>
        <taxon>Arthropoda</taxon>
        <taxon>Hexapoda</taxon>
        <taxon>Collembola</taxon>
        <taxon>Symphypleona</taxon>
        <taxon>Sminthuridae</taxon>
        <taxon>Allacma</taxon>
    </lineage>
</organism>
<sequence>MFYITKLFGARKERPYVPVQPSKEGIFKGAHRKALEMETASTRTTDMPANTANAEWTVSSEALSNHLILTQIFRHFDTRTLLNLSLVNKTFCCSARSALRRKRCLAYIDGPDPCNELLLLNDSLVKSPDAPYTGLAIRITRNCSYPSCQELDVALTYPALLSMKHRHLEIHCEKESNCSAQRLLMLILKECGKNLKELKISALPHDIISLEEWIGIDEAAWLAKLKVLNIYSEATVKRSVKHELIQASPQLEKLLGFYSHDDLDFLLEQNKASKVDHFIFRHCFRWFSSERMRSQYKINCINNSIRFAAASPKLTMLTVGDLDRYFYGNASHEAVESFKIFLKSVAPSLEELRTDHFDLVLMLLQTPTQPMTQVERLEFTFCNRMDQNFGFPTLERLDWGRWFPNLKTVHITRRYSFSTIWDISEDVWNTSQFSPCSSVQEIVLVQELSNELFNSFDFEAMTHLTRVFPNVKEFTIFGVASQLDSLLELLWTWPQLETINLRSVKIKAGWYNKDSAFCGMPKKQVGMYIKKSPAALRNINFVPSEPSILSLTKLKNLSLEFIHPIRDINWDDSIPGILHPSRFFLSHVTGVLAFSRMPQLRVKIVRESCCDRCRYKLDHLTPYVSLVDVDGEYIEQNCKY</sequence>
<comment type="caution">
    <text evidence="1">The sequence shown here is derived from an EMBL/GenBank/DDBJ whole genome shotgun (WGS) entry which is preliminary data.</text>
</comment>
<reference evidence="1" key="1">
    <citation type="submission" date="2021-06" db="EMBL/GenBank/DDBJ databases">
        <authorList>
            <person name="Hodson N. C."/>
            <person name="Mongue J. A."/>
            <person name="Jaron S. K."/>
        </authorList>
    </citation>
    <scope>NUCLEOTIDE SEQUENCE</scope>
</reference>
<dbReference type="Proteomes" id="UP000708208">
    <property type="component" value="Unassembled WGS sequence"/>
</dbReference>
<keyword evidence="2" id="KW-1185">Reference proteome</keyword>
<protein>
    <recommendedName>
        <fullName evidence="3">F-box domain-containing protein</fullName>
    </recommendedName>
</protein>
<name>A0A8J2LKI0_9HEXA</name>
<evidence type="ECO:0008006" key="3">
    <source>
        <dbReference type="Google" id="ProtNLM"/>
    </source>
</evidence>
<gene>
    <name evidence="1" type="ORF">AFUS01_LOCUS44289</name>
</gene>
<proteinExistence type="predicted"/>
<evidence type="ECO:0000313" key="1">
    <source>
        <dbReference type="EMBL" id="CAG7834834.1"/>
    </source>
</evidence>
<dbReference type="AlphaFoldDB" id="A0A8J2LKI0"/>
<evidence type="ECO:0000313" key="2">
    <source>
        <dbReference type="Proteomes" id="UP000708208"/>
    </source>
</evidence>